<evidence type="ECO:0000256" key="1">
    <source>
        <dbReference type="SAM" id="MobiDB-lite"/>
    </source>
</evidence>
<evidence type="ECO:0000313" key="4">
    <source>
        <dbReference type="Proteomes" id="UP000618051"/>
    </source>
</evidence>
<organism evidence="2">
    <name type="scientific">Lamprotornis superbus</name>
    <dbReference type="NCBI Taxonomy" id="245042"/>
    <lineage>
        <taxon>Eukaryota</taxon>
        <taxon>Metazoa</taxon>
        <taxon>Chordata</taxon>
        <taxon>Craniata</taxon>
        <taxon>Vertebrata</taxon>
        <taxon>Euteleostomi</taxon>
        <taxon>Archelosauria</taxon>
        <taxon>Archosauria</taxon>
        <taxon>Dinosauria</taxon>
        <taxon>Saurischia</taxon>
        <taxon>Theropoda</taxon>
        <taxon>Coelurosauria</taxon>
        <taxon>Aves</taxon>
        <taxon>Neognathae</taxon>
        <taxon>Neoaves</taxon>
        <taxon>Telluraves</taxon>
        <taxon>Australaves</taxon>
        <taxon>Passeriformes</taxon>
        <taxon>Sturnidae</taxon>
        <taxon>Lamprotornis</taxon>
    </lineage>
</organism>
<comment type="caution">
    <text evidence="2">The sequence shown here is derived from an EMBL/GenBank/DDBJ whole genome shotgun (WGS) entry which is preliminary data.</text>
</comment>
<reference evidence="3" key="3">
    <citation type="submission" date="2022-01" db="EMBL/GenBank/DDBJ databases">
        <authorList>
            <person name="Rubenstein D.R."/>
        </authorList>
    </citation>
    <scope>NUCLEOTIDE SEQUENCE</scope>
    <source>
        <strain evidence="3">SS15</strain>
        <tissue evidence="3">Liver</tissue>
    </source>
</reference>
<accession>A0A835NT00</accession>
<dbReference type="EMBL" id="JADDUC020000007">
    <property type="protein sequence ID" value="KAI1237500.1"/>
    <property type="molecule type" value="Genomic_DNA"/>
</dbReference>
<evidence type="ECO:0000313" key="3">
    <source>
        <dbReference type="EMBL" id="KAI1237500.1"/>
    </source>
</evidence>
<reference evidence="2" key="1">
    <citation type="submission" date="2020-10" db="EMBL/GenBank/DDBJ databases">
        <title>Feather gene expression reveals the developmental basis of iridescence in African starlings.</title>
        <authorList>
            <person name="Rubenstein D.R."/>
        </authorList>
    </citation>
    <scope>NUCLEOTIDE SEQUENCE</scope>
    <source>
        <strain evidence="2">SS15</strain>
        <tissue evidence="2">Liver</tissue>
    </source>
</reference>
<protein>
    <submittedName>
        <fullName evidence="2">Uncharacterized protein</fullName>
    </submittedName>
</protein>
<reference evidence="3 4" key="2">
    <citation type="journal article" date="2021" name="J. Hered.">
        <title>Feather Gene Expression Elucidates the Developmental Basis of Plumage Iridescence in African Starlings.</title>
        <authorList>
            <person name="Rubenstein D.R."/>
            <person name="Corvelo A."/>
            <person name="MacManes M.D."/>
            <person name="Maia R."/>
            <person name="Narzisi G."/>
            <person name="Rousaki A."/>
            <person name="Vandenabeele P."/>
            <person name="Shawkey M.D."/>
            <person name="Solomon J."/>
        </authorList>
    </citation>
    <scope>NUCLEOTIDE SEQUENCE [LARGE SCALE GENOMIC DNA]</scope>
    <source>
        <strain evidence="3">SS15</strain>
    </source>
</reference>
<dbReference type="EMBL" id="JADDUC010000059">
    <property type="protein sequence ID" value="KAG0120704.1"/>
    <property type="molecule type" value="Genomic_DNA"/>
</dbReference>
<dbReference type="AlphaFoldDB" id="A0A835NT00"/>
<keyword evidence="4" id="KW-1185">Reference proteome</keyword>
<dbReference type="OrthoDB" id="9342603at2759"/>
<proteinExistence type="predicted"/>
<feature type="region of interest" description="Disordered" evidence="1">
    <location>
        <begin position="256"/>
        <end position="279"/>
    </location>
</feature>
<name>A0A835NT00_9PASS</name>
<dbReference type="Proteomes" id="UP000618051">
    <property type="component" value="Unassembled WGS sequence"/>
</dbReference>
<gene>
    <name evidence="3" type="ORF">IHE44_0013577</name>
    <name evidence="2" type="ORF">IHE44_012058</name>
</gene>
<sequence length="390" mass="43776">MLQQDPALLTLLFYRRVLEKTSCRVSQTSQLPVPCLPQKSGISRCVVTLLQHPFAREAQNSDLRQIKESPCTDGSFQIPAAIVQDKGMGKAGIKRCKWDSKGGVTAQHNSSNWQIKVCQFHPEVNFWKTDSWDRAFSRANSTGESTDLPAAKEMQLWPKISGDTAPAQKVSGKTAFQRNSPIQQNLSKALMPSHNLFHKEEKKAVKEALSRMNTLSAVAWRQEGGSSQGRDQDIQVYPGIQGKGADTERAHWVSQDKQEVHSRGPTQLGRLGTKPEPLPDPTHTRHSLILYLLTHSWWLGFLFVSNSSGKRHFLPTSLAFSRKVCELFSTPLARWDLCFNAELFKILTFRLHALLLGRDVLGVHQQPIVQALRGRALAFEIQRGPLLDSR</sequence>
<evidence type="ECO:0000313" key="2">
    <source>
        <dbReference type="EMBL" id="KAG0120704.1"/>
    </source>
</evidence>